<dbReference type="AlphaFoldDB" id="A0A448YV56"/>
<evidence type="ECO:0000256" key="1">
    <source>
        <dbReference type="SAM" id="MobiDB-lite"/>
    </source>
</evidence>
<protein>
    <recommendedName>
        <fullName evidence="6">(S)-ureidoglycine aminohydrolase cupin domain-containing protein</fullName>
    </recommendedName>
</protein>
<gene>
    <name evidence="4" type="ORF">PSNMU_V1.4_AUG-EV-PASAV3_0003500</name>
</gene>
<name>A0A448YV56_9STRA</name>
<feature type="region of interest" description="Disordered" evidence="1">
    <location>
        <begin position="47"/>
        <end position="83"/>
    </location>
</feature>
<sequence>MISARVYRASLSVLVILIGSSFYGNGKGTGIAMTCVESFAPLAKQGRRSGARTEFQKPGPSWLPQSLASSSPSSLAASPPRTELSVPSQAQCESLGIREWPQQSKSGSWTEAVAPGNSLVRYVLEGSGSLEIVTDGETERQSVRPGTLVEIESSESSGVQLEWACDASCPEMVLLTPGFEEGGVFLGVLAGILVLFGVLLSGALG</sequence>
<accession>A0A448YV56</accession>
<feature type="transmembrane region" description="Helical" evidence="2">
    <location>
        <begin position="184"/>
        <end position="204"/>
    </location>
</feature>
<evidence type="ECO:0000313" key="5">
    <source>
        <dbReference type="Proteomes" id="UP000291116"/>
    </source>
</evidence>
<dbReference type="Proteomes" id="UP000291116">
    <property type="component" value="Unassembled WGS sequence"/>
</dbReference>
<keyword evidence="2" id="KW-1133">Transmembrane helix</keyword>
<evidence type="ECO:0000256" key="2">
    <source>
        <dbReference type="SAM" id="Phobius"/>
    </source>
</evidence>
<keyword evidence="2" id="KW-0812">Transmembrane</keyword>
<feature type="chain" id="PRO_5019095780" description="(S)-ureidoglycine aminohydrolase cupin domain-containing protein" evidence="3">
    <location>
        <begin position="29"/>
        <end position="205"/>
    </location>
</feature>
<feature type="compositionally biased region" description="Low complexity" evidence="1">
    <location>
        <begin position="60"/>
        <end position="80"/>
    </location>
</feature>
<proteinExistence type="predicted"/>
<keyword evidence="3" id="KW-0732">Signal</keyword>
<evidence type="ECO:0000256" key="3">
    <source>
        <dbReference type="SAM" id="SignalP"/>
    </source>
</evidence>
<reference evidence="4 5" key="1">
    <citation type="submission" date="2019-01" db="EMBL/GenBank/DDBJ databases">
        <authorList>
            <person name="Ferrante I. M."/>
        </authorList>
    </citation>
    <scope>NUCLEOTIDE SEQUENCE [LARGE SCALE GENOMIC DNA]</scope>
    <source>
        <strain evidence="4 5">B856</strain>
    </source>
</reference>
<evidence type="ECO:0008006" key="6">
    <source>
        <dbReference type="Google" id="ProtNLM"/>
    </source>
</evidence>
<keyword evidence="5" id="KW-1185">Reference proteome</keyword>
<dbReference type="OrthoDB" id="46568at2759"/>
<organism evidence="4 5">
    <name type="scientific">Pseudo-nitzschia multistriata</name>
    <dbReference type="NCBI Taxonomy" id="183589"/>
    <lineage>
        <taxon>Eukaryota</taxon>
        <taxon>Sar</taxon>
        <taxon>Stramenopiles</taxon>
        <taxon>Ochrophyta</taxon>
        <taxon>Bacillariophyta</taxon>
        <taxon>Bacillariophyceae</taxon>
        <taxon>Bacillariophycidae</taxon>
        <taxon>Bacillariales</taxon>
        <taxon>Bacillariaceae</taxon>
        <taxon>Pseudo-nitzschia</taxon>
    </lineage>
</organism>
<feature type="signal peptide" evidence="3">
    <location>
        <begin position="1"/>
        <end position="28"/>
    </location>
</feature>
<dbReference type="EMBL" id="CAACVS010000005">
    <property type="protein sequence ID" value="VEU33661.1"/>
    <property type="molecule type" value="Genomic_DNA"/>
</dbReference>
<keyword evidence="2" id="KW-0472">Membrane</keyword>
<evidence type="ECO:0000313" key="4">
    <source>
        <dbReference type="EMBL" id="VEU33661.1"/>
    </source>
</evidence>